<dbReference type="UniPathway" id="UPA00792"/>
<evidence type="ECO:0000256" key="2">
    <source>
        <dbReference type="ARBA" id="ARBA00008420"/>
    </source>
</evidence>
<evidence type="ECO:0000313" key="10">
    <source>
        <dbReference type="Ensembl" id="ENSSDUP00000030820.1"/>
    </source>
</evidence>
<comment type="pathway">
    <text evidence="1">Carbohydrate acid metabolism; D-gluconate degradation.</text>
</comment>
<dbReference type="Proteomes" id="UP000261420">
    <property type="component" value="Unplaced"/>
</dbReference>
<dbReference type="GeneTree" id="ENSGT00390000003364"/>
<keyword evidence="7" id="KW-0067">ATP-binding</keyword>
<dbReference type="Ensembl" id="ENSSDUT00000031356.1">
    <property type="protein sequence ID" value="ENSSDUP00000030820.1"/>
    <property type="gene ID" value="ENSSDUG00000022206.1"/>
</dbReference>
<gene>
    <name evidence="10" type="primary">IDNK</name>
</gene>
<comment type="catalytic activity">
    <reaction evidence="9">
        <text>D-gluconate + ATP = 6-phospho-D-gluconate + ADP + H(+)</text>
        <dbReference type="Rhea" id="RHEA:19433"/>
        <dbReference type="ChEBI" id="CHEBI:15378"/>
        <dbReference type="ChEBI" id="CHEBI:18391"/>
        <dbReference type="ChEBI" id="CHEBI:30616"/>
        <dbReference type="ChEBI" id="CHEBI:58759"/>
        <dbReference type="ChEBI" id="CHEBI:456216"/>
        <dbReference type="EC" id="2.7.1.12"/>
    </reaction>
</comment>
<dbReference type="GO" id="GO:0005975">
    <property type="term" value="P:carbohydrate metabolic process"/>
    <property type="evidence" value="ECO:0007669"/>
    <property type="project" value="InterPro"/>
</dbReference>
<evidence type="ECO:0000256" key="5">
    <source>
        <dbReference type="ARBA" id="ARBA00022741"/>
    </source>
</evidence>
<dbReference type="EC" id="2.7.1.12" evidence="3"/>
<dbReference type="InterPro" id="IPR006001">
    <property type="entry name" value="Therm_gnt_kin"/>
</dbReference>
<keyword evidence="11" id="KW-1185">Reference proteome</keyword>
<comment type="similarity">
    <text evidence="2">Belongs to the gluconokinase GntK/GntV family.</text>
</comment>
<dbReference type="GO" id="GO:0005524">
    <property type="term" value="F:ATP binding"/>
    <property type="evidence" value="ECO:0007669"/>
    <property type="project" value="UniProtKB-KW"/>
</dbReference>
<dbReference type="GO" id="GO:0005737">
    <property type="term" value="C:cytoplasm"/>
    <property type="evidence" value="ECO:0007669"/>
    <property type="project" value="TreeGrafter"/>
</dbReference>
<dbReference type="CDD" id="cd02021">
    <property type="entry name" value="GntK"/>
    <property type="match status" value="1"/>
</dbReference>
<accession>A0A3B4VM68</accession>
<evidence type="ECO:0000256" key="7">
    <source>
        <dbReference type="ARBA" id="ARBA00022840"/>
    </source>
</evidence>
<evidence type="ECO:0000256" key="4">
    <source>
        <dbReference type="ARBA" id="ARBA00022679"/>
    </source>
</evidence>
<reference evidence="10" key="1">
    <citation type="submission" date="2025-08" db="UniProtKB">
        <authorList>
            <consortium name="Ensembl"/>
        </authorList>
    </citation>
    <scope>IDENTIFICATION</scope>
</reference>
<evidence type="ECO:0000256" key="1">
    <source>
        <dbReference type="ARBA" id="ARBA00004875"/>
    </source>
</evidence>
<dbReference type="SUPFAM" id="SSF52540">
    <property type="entry name" value="P-loop containing nucleoside triphosphate hydrolases"/>
    <property type="match status" value="1"/>
</dbReference>
<organism evidence="10 11">
    <name type="scientific">Seriola dumerili</name>
    <name type="common">Greater amberjack</name>
    <name type="synonym">Caranx dumerili</name>
    <dbReference type="NCBI Taxonomy" id="41447"/>
    <lineage>
        <taxon>Eukaryota</taxon>
        <taxon>Metazoa</taxon>
        <taxon>Chordata</taxon>
        <taxon>Craniata</taxon>
        <taxon>Vertebrata</taxon>
        <taxon>Euteleostomi</taxon>
        <taxon>Actinopterygii</taxon>
        <taxon>Neopterygii</taxon>
        <taxon>Teleostei</taxon>
        <taxon>Neoteleostei</taxon>
        <taxon>Acanthomorphata</taxon>
        <taxon>Carangaria</taxon>
        <taxon>Carangiformes</taxon>
        <taxon>Carangidae</taxon>
        <taxon>Seriola</taxon>
    </lineage>
</organism>
<dbReference type="Gene3D" id="3.40.50.300">
    <property type="entry name" value="P-loop containing nucleotide triphosphate hydrolases"/>
    <property type="match status" value="1"/>
</dbReference>
<evidence type="ECO:0000256" key="6">
    <source>
        <dbReference type="ARBA" id="ARBA00022777"/>
    </source>
</evidence>
<evidence type="ECO:0000313" key="11">
    <source>
        <dbReference type="Proteomes" id="UP000261420"/>
    </source>
</evidence>
<dbReference type="PANTHER" id="PTHR43442:SF3">
    <property type="entry name" value="GLUCONOKINASE-RELATED"/>
    <property type="match status" value="1"/>
</dbReference>
<evidence type="ECO:0000256" key="9">
    <source>
        <dbReference type="ARBA" id="ARBA00048090"/>
    </source>
</evidence>
<reference evidence="10" key="2">
    <citation type="submission" date="2025-09" db="UniProtKB">
        <authorList>
            <consortium name="Ensembl"/>
        </authorList>
    </citation>
    <scope>IDENTIFICATION</scope>
</reference>
<evidence type="ECO:0000256" key="3">
    <source>
        <dbReference type="ARBA" id="ARBA00012054"/>
    </source>
</evidence>
<protein>
    <recommendedName>
        <fullName evidence="3">gluconokinase</fullName>
        <ecNumber evidence="3">2.7.1.12</ecNumber>
    </recommendedName>
    <alternativeName>
        <fullName evidence="8">Gluconate kinase</fullName>
    </alternativeName>
</protein>
<name>A0A3B4VM68_SERDU</name>
<dbReference type="STRING" id="41447.ENSSDUP00000030820"/>
<evidence type="ECO:0000256" key="8">
    <source>
        <dbReference type="ARBA" id="ARBA00029835"/>
    </source>
</evidence>
<dbReference type="AlphaFoldDB" id="A0A3B4VM68"/>
<dbReference type="GO" id="GO:0046316">
    <property type="term" value="F:gluconokinase activity"/>
    <property type="evidence" value="ECO:0007669"/>
    <property type="project" value="UniProtKB-EC"/>
</dbReference>
<sequence length="205" mass="22984">MIYIVMGVSGCGKSSLGAFLSEKVTFYTHIPLQSCLYPHITSSSPVCVFPFISWAGLCMKGMTSTHRRTLRKWLGANRSQTRERCSGSDAVVVCSALKCLYRQILLYGSKALTFSSSPDQEILPPIAADVFFLFLHGDYDLIHQRMMSRRGHYMKADLLRSQFDVLEPPLEGENVLSLDIRRSITDMAMEVEKHIIGLKSSPVMP</sequence>
<keyword evidence="4" id="KW-0808">Transferase</keyword>
<keyword evidence="6" id="KW-0418">Kinase</keyword>
<dbReference type="InterPro" id="IPR027417">
    <property type="entry name" value="P-loop_NTPase"/>
</dbReference>
<dbReference type="PANTHER" id="PTHR43442">
    <property type="entry name" value="GLUCONOKINASE-RELATED"/>
    <property type="match status" value="1"/>
</dbReference>
<keyword evidence="5" id="KW-0547">Nucleotide-binding</keyword>
<proteinExistence type="inferred from homology"/>